<protein>
    <submittedName>
        <fullName evidence="1">Uncharacterized protein</fullName>
    </submittedName>
</protein>
<dbReference type="Proteomes" id="UP000192257">
    <property type="component" value="Unassembled WGS sequence"/>
</dbReference>
<sequence>MVFPRRTLHSTRAIKKPFIPHHQAFFQRWVGIKSYTTHNSRNGSTSLKKKALAPLHVDHFKLAQALRTFLWHVEDSWFHNKAKQSSNRQLTTSFKGRRAL</sequence>
<evidence type="ECO:0000313" key="2">
    <source>
        <dbReference type="Proteomes" id="UP000192257"/>
    </source>
</evidence>
<dbReference type="AlphaFoldDB" id="A0A1X0NP95"/>
<dbReference type="RefSeq" id="XP_028880026.1">
    <property type="nucleotide sequence ID" value="XM_029028627.1"/>
</dbReference>
<dbReference type="GeneID" id="39988407"/>
<name>A0A1X0NP95_9TRYP</name>
<gene>
    <name evidence="1" type="ORF">TM35_000311460</name>
</gene>
<evidence type="ECO:0000313" key="1">
    <source>
        <dbReference type="EMBL" id="ORC85960.1"/>
    </source>
</evidence>
<comment type="caution">
    <text evidence="1">The sequence shown here is derived from an EMBL/GenBank/DDBJ whole genome shotgun (WGS) entry which is preliminary data.</text>
</comment>
<dbReference type="EMBL" id="NBCO01000031">
    <property type="protein sequence ID" value="ORC85960.1"/>
    <property type="molecule type" value="Genomic_DNA"/>
</dbReference>
<keyword evidence="2" id="KW-1185">Reference proteome</keyword>
<proteinExistence type="predicted"/>
<organism evidence="1 2">
    <name type="scientific">Trypanosoma theileri</name>
    <dbReference type="NCBI Taxonomy" id="67003"/>
    <lineage>
        <taxon>Eukaryota</taxon>
        <taxon>Discoba</taxon>
        <taxon>Euglenozoa</taxon>
        <taxon>Kinetoplastea</taxon>
        <taxon>Metakinetoplastina</taxon>
        <taxon>Trypanosomatida</taxon>
        <taxon>Trypanosomatidae</taxon>
        <taxon>Trypanosoma</taxon>
    </lineage>
</organism>
<accession>A0A1X0NP95</accession>
<dbReference type="VEuPathDB" id="TriTrypDB:TM35_000311460"/>
<reference evidence="1 2" key="1">
    <citation type="submission" date="2017-03" db="EMBL/GenBank/DDBJ databases">
        <title>An alternative strategy for trypanosome survival in the mammalian bloodstream revealed through genome and transcriptome analysis of the ubiquitous bovine parasite Trypanosoma (Megatrypanum) theileri.</title>
        <authorList>
            <person name="Kelly S."/>
            <person name="Ivens A."/>
            <person name="Mott A."/>
            <person name="O'Neill E."/>
            <person name="Emms D."/>
            <person name="Macleod O."/>
            <person name="Voorheis P."/>
            <person name="Matthews J."/>
            <person name="Matthews K."/>
            <person name="Carrington M."/>
        </authorList>
    </citation>
    <scope>NUCLEOTIDE SEQUENCE [LARGE SCALE GENOMIC DNA]</scope>
    <source>
        <strain evidence="1">Edinburgh</strain>
    </source>
</reference>